<evidence type="ECO:0000313" key="2">
    <source>
        <dbReference type="Proteomes" id="UP001165565"/>
    </source>
</evidence>
<dbReference type="Proteomes" id="UP001165565">
    <property type="component" value="Unassembled WGS sequence"/>
</dbReference>
<evidence type="ECO:0000313" key="1">
    <source>
        <dbReference type="EMBL" id="MCW6536776.1"/>
    </source>
</evidence>
<gene>
    <name evidence="1" type="ORF">NEE01_18520</name>
</gene>
<accession>A0AA41ZCS8</accession>
<sequence length="636" mass="70938">MANPFLRRATEYVREDESFLSIVSPTPLTTFLATNKHKDDMFEVPVRIIGSPGSGKTMLATLAEFRMVEVILKDETNATNRTLAAALAQAGFLRDGKPLVAAVRVPMESEYRDFWELPYDEDEKTKLAFRLIQARVMLGLIRNLLANNTRAIEDIQFIPRASHEAHLEQIGGLTAVGIRDRALAVQRAIYAIGAGLRPPRIEDLPEAATAPYAPFDAIRAIRISWRGEEIELSPLAMLDDAHALHHDQLEAMFKSLSVREMQFGRWIMMRLDALSPGQVLRSGEQPTYDRAKGRDFVDIRMQADAKKEQARKQFRPMARDMAKRYLPFVEALRNRNATDIDRLLPGEPPQLPPGQLNELAARVDRDQKKLRIGAERRAEINAIVDEFMARTTSYDDAPEVALEMKRILLHRYAVRVSRMTPSLFEDMNPEPPMPLKADANLAHGARLHLYHDFGRPLHWGVDDICDASNENAEVFLQFAGALVEHIETRAIRNNTLPLPAREQQRILVDKAQSIMAGWAFPHAQRVRSLVDAIGRDCKAESLLPNAPLGAGANAIAILEEEMKTLAADDEIGTILKHAIANGAITIERDYGQGGKLWALFELTGTVGLVYGLTFNRGGFLPKSIGYLRASAGVADA</sequence>
<dbReference type="RefSeq" id="WP_265270514.1">
    <property type="nucleotide sequence ID" value="NZ_JANFAV010000016.1"/>
</dbReference>
<dbReference type="AlphaFoldDB" id="A0AA41ZCS8"/>
<comment type="caution">
    <text evidence="1">The sequence shown here is derived from an EMBL/GenBank/DDBJ whole genome shotgun (WGS) entry which is preliminary data.</text>
</comment>
<protein>
    <submittedName>
        <fullName evidence="1">Uncharacterized protein</fullName>
    </submittedName>
</protein>
<reference evidence="1" key="1">
    <citation type="submission" date="2022-06" db="EMBL/GenBank/DDBJ databases">
        <title>Sphingomonas sp. nov. isolated from rhizosphere soil of tomato.</title>
        <authorList>
            <person name="Dong H."/>
            <person name="Gao R."/>
        </authorList>
    </citation>
    <scope>NUCLEOTIDE SEQUENCE</scope>
    <source>
        <strain evidence="1">MMSM24</strain>
    </source>
</reference>
<keyword evidence="2" id="KW-1185">Reference proteome</keyword>
<organism evidence="1 2">
    <name type="scientific">Sphingomonas lycopersici</name>
    <dbReference type="NCBI Taxonomy" id="2951807"/>
    <lineage>
        <taxon>Bacteria</taxon>
        <taxon>Pseudomonadati</taxon>
        <taxon>Pseudomonadota</taxon>
        <taxon>Alphaproteobacteria</taxon>
        <taxon>Sphingomonadales</taxon>
        <taxon>Sphingomonadaceae</taxon>
        <taxon>Sphingomonas</taxon>
    </lineage>
</organism>
<dbReference type="EMBL" id="JANFAV010000016">
    <property type="protein sequence ID" value="MCW6536776.1"/>
    <property type="molecule type" value="Genomic_DNA"/>
</dbReference>
<proteinExistence type="predicted"/>
<name>A0AA41ZCS8_9SPHN</name>